<organism evidence="1 2">
    <name type="scientific">Actinophytocola oryzae</name>
    <dbReference type="NCBI Taxonomy" id="502181"/>
    <lineage>
        <taxon>Bacteria</taxon>
        <taxon>Bacillati</taxon>
        <taxon>Actinomycetota</taxon>
        <taxon>Actinomycetes</taxon>
        <taxon>Pseudonocardiales</taxon>
        <taxon>Pseudonocardiaceae</taxon>
    </lineage>
</organism>
<evidence type="ECO:0000313" key="2">
    <source>
        <dbReference type="Proteomes" id="UP000294927"/>
    </source>
</evidence>
<reference evidence="1 2" key="1">
    <citation type="submission" date="2019-03" db="EMBL/GenBank/DDBJ databases">
        <title>Genomic Encyclopedia of Archaeal and Bacterial Type Strains, Phase II (KMG-II): from individual species to whole genera.</title>
        <authorList>
            <person name="Goeker M."/>
        </authorList>
    </citation>
    <scope>NUCLEOTIDE SEQUENCE [LARGE SCALE GENOMIC DNA]</scope>
    <source>
        <strain evidence="1 2">DSM 45499</strain>
    </source>
</reference>
<sequence length="115" mass="12604">MLLQAINRRVTEGRPFNRVPSRIEPITRHAVDESDPLWGISLRDVAAEAGFNHFRGEWLAVLRPALEQAVAQVGIDEPIGRNATLVARADDQGDVPVGSLAITEEETKTNPLEAL</sequence>
<dbReference type="AlphaFoldDB" id="A0A4R7UTN2"/>
<keyword evidence="2" id="KW-1185">Reference proteome</keyword>
<accession>A0A4R7UTN2</accession>
<proteinExistence type="predicted"/>
<gene>
    <name evidence="1" type="ORF">CLV71_1284</name>
</gene>
<name>A0A4R7UTN2_9PSEU</name>
<dbReference type="Proteomes" id="UP000294927">
    <property type="component" value="Unassembled WGS sequence"/>
</dbReference>
<protein>
    <submittedName>
        <fullName evidence="1">Uncharacterized protein</fullName>
    </submittedName>
</protein>
<evidence type="ECO:0000313" key="1">
    <source>
        <dbReference type="EMBL" id="TDV37741.1"/>
    </source>
</evidence>
<dbReference type="EMBL" id="SOCP01000028">
    <property type="protein sequence ID" value="TDV37741.1"/>
    <property type="molecule type" value="Genomic_DNA"/>
</dbReference>
<dbReference type="RefSeq" id="WP_166664507.1">
    <property type="nucleotide sequence ID" value="NZ_SOCP01000028.1"/>
</dbReference>
<comment type="caution">
    <text evidence="1">The sequence shown here is derived from an EMBL/GenBank/DDBJ whole genome shotgun (WGS) entry which is preliminary data.</text>
</comment>